<reference evidence="1 2" key="1">
    <citation type="submission" date="2012-11" db="EMBL/GenBank/DDBJ databases">
        <authorList>
            <person name="Huguet-Tapia J.C."/>
            <person name="Durkin A.S."/>
            <person name="Pettis G.S."/>
            <person name="Badger J.H."/>
        </authorList>
    </citation>
    <scope>NUCLEOTIDE SEQUENCE [LARGE SCALE GENOMIC DNA]</scope>
    <source>
        <strain evidence="1 2">91-03</strain>
    </source>
</reference>
<dbReference type="AlphaFoldDB" id="L1KRQ6"/>
<protein>
    <submittedName>
        <fullName evidence="1">Uncharacterized protein</fullName>
    </submittedName>
</protein>
<dbReference type="PATRIC" id="fig|698759.3.peg.6050"/>
<comment type="caution">
    <text evidence="1">The sequence shown here is derived from an EMBL/GenBank/DDBJ whole genome shotgun (WGS) entry which is preliminary data.</text>
</comment>
<organism evidence="1 2">
    <name type="scientific">Streptomyces ipomoeae 91-03</name>
    <dbReference type="NCBI Taxonomy" id="698759"/>
    <lineage>
        <taxon>Bacteria</taxon>
        <taxon>Bacillati</taxon>
        <taxon>Actinomycetota</taxon>
        <taxon>Actinomycetes</taxon>
        <taxon>Kitasatosporales</taxon>
        <taxon>Streptomycetaceae</taxon>
        <taxon>Streptomyces</taxon>
    </lineage>
</organism>
<evidence type="ECO:0000313" key="2">
    <source>
        <dbReference type="Proteomes" id="UP000010411"/>
    </source>
</evidence>
<gene>
    <name evidence="1" type="ORF">STRIP9103_05125</name>
</gene>
<proteinExistence type="predicted"/>
<accession>L1KRQ6</accession>
<dbReference type="Proteomes" id="UP000010411">
    <property type="component" value="Unassembled WGS sequence"/>
</dbReference>
<dbReference type="EMBL" id="AEJC01000440">
    <property type="protein sequence ID" value="EKX63277.1"/>
    <property type="molecule type" value="Genomic_DNA"/>
</dbReference>
<evidence type="ECO:0000313" key="1">
    <source>
        <dbReference type="EMBL" id="EKX63277.1"/>
    </source>
</evidence>
<name>L1KRQ6_9ACTN</name>
<sequence length="57" mass="5881">MEAADVNSLGHVNHCFFRGSRGELVAVMAASAAGRAAEPHMINAGPSSGRCRGPRDS</sequence>
<keyword evidence="2" id="KW-1185">Reference proteome</keyword>